<dbReference type="CDD" id="cd05907">
    <property type="entry name" value="VL_LC_FACS_like"/>
    <property type="match status" value="1"/>
</dbReference>
<dbReference type="Pfam" id="PF23562">
    <property type="entry name" value="AMP-binding_C_3"/>
    <property type="match status" value="1"/>
</dbReference>
<dbReference type="AlphaFoldDB" id="A0A5M6I6K8"/>
<dbReference type="Gene3D" id="3.40.50.12780">
    <property type="entry name" value="N-terminal domain of ligase-like"/>
    <property type="match status" value="1"/>
</dbReference>
<dbReference type="PANTHER" id="PTHR43272:SF33">
    <property type="entry name" value="AMP-BINDING DOMAIN-CONTAINING PROTEIN-RELATED"/>
    <property type="match status" value="1"/>
</dbReference>
<dbReference type="Proteomes" id="UP000324065">
    <property type="component" value="Unassembled WGS sequence"/>
</dbReference>
<gene>
    <name evidence="4" type="ORF">F1188_19565</name>
</gene>
<proteinExistence type="predicted"/>
<dbReference type="SUPFAM" id="SSF56801">
    <property type="entry name" value="Acetyl-CoA synthetase-like"/>
    <property type="match status" value="1"/>
</dbReference>
<evidence type="ECO:0000313" key="4">
    <source>
        <dbReference type="EMBL" id="KAA5603507.1"/>
    </source>
</evidence>
<comment type="caution">
    <text evidence="4">The sequence shown here is derived from an EMBL/GenBank/DDBJ whole genome shotgun (WGS) entry which is preliminary data.</text>
</comment>
<dbReference type="OrthoDB" id="9803968at2"/>
<keyword evidence="4" id="KW-0436">Ligase</keyword>
<evidence type="ECO:0000256" key="1">
    <source>
        <dbReference type="ARBA" id="ARBA00022741"/>
    </source>
</evidence>
<dbReference type="InterPro" id="IPR000873">
    <property type="entry name" value="AMP-dep_synth/lig_dom"/>
</dbReference>
<keyword evidence="1" id="KW-0547">Nucleotide-binding</keyword>
<dbReference type="GO" id="GO:0005524">
    <property type="term" value="F:ATP binding"/>
    <property type="evidence" value="ECO:0007669"/>
    <property type="project" value="UniProtKB-KW"/>
</dbReference>
<keyword evidence="5" id="KW-1185">Reference proteome</keyword>
<name>A0A5M6I6K8_9PROT</name>
<dbReference type="RefSeq" id="WP_150064138.1">
    <property type="nucleotide sequence ID" value="NZ_JACHII010000011.1"/>
</dbReference>
<organism evidence="4 5">
    <name type="scientific">Roseospira marina</name>
    <dbReference type="NCBI Taxonomy" id="140057"/>
    <lineage>
        <taxon>Bacteria</taxon>
        <taxon>Pseudomonadati</taxon>
        <taxon>Pseudomonadota</taxon>
        <taxon>Alphaproteobacteria</taxon>
        <taxon>Rhodospirillales</taxon>
        <taxon>Rhodospirillaceae</taxon>
        <taxon>Roseospira</taxon>
    </lineage>
</organism>
<dbReference type="Pfam" id="PF00501">
    <property type="entry name" value="AMP-binding"/>
    <property type="match status" value="1"/>
</dbReference>
<dbReference type="InterPro" id="IPR042099">
    <property type="entry name" value="ANL_N_sf"/>
</dbReference>
<evidence type="ECO:0000259" key="3">
    <source>
        <dbReference type="Pfam" id="PF00501"/>
    </source>
</evidence>
<dbReference type="GO" id="GO:0016020">
    <property type="term" value="C:membrane"/>
    <property type="evidence" value="ECO:0007669"/>
    <property type="project" value="TreeGrafter"/>
</dbReference>
<feature type="domain" description="AMP-dependent synthetase/ligase" evidence="3">
    <location>
        <begin position="24"/>
        <end position="431"/>
    </location>
</feature>
<accession>A0A5M6I6K8</accession>
<evidence type="ECO:0000256" key="2">
    <source>
        <dbReference type="ARBA" id="ARBA00022840"/>
    </source>
</evidence>
<evidence type="ECO:0000313" key="5">
    <source>
        <dbReference type="Proteomes" id="UP000324065"/>
    </source>
</evidence>
<protein>
    <submittedName>
        <fullName evidence="4">Long-chain fatty acid--CoA ligase</fullName>
    </submittedName>
</protein>
<dbReference type="EMBL" id="VWPJ01000034">
    <property type="protein sequence ID" value="KAA5603507.1"/>
    <property type="molecule type" value="Genomic_DNA"/>
</dbReference>
<keyword evidence="2" id="KW-0067">ATP-binding</keyword>
<dbReference type="GO" id="GO:0004467">
    <property type="term" value="F:long-chain fatty acid-CoA ligase activity"/>
    <property type="evidence" value="ECO:0007669"/>
    <property type="project" value="TreeGrafter"/>
</dbReference>
<sequence length="605" mass="67174">MLFSKSRATDPAHDSDLIGVFLSQAERFARQPLLWRKVDKTYRPISWSEVERQAVALANALRDHGIESGDRVALVSENRPEWFVADLAILMAGAVVVPCYVTNTVADHLHVLDDSGAKAMVVSTPKLAPRAMEAASQARVTPFAIAIENTPRQQHTGIDVLSWSDLMVRYSNRPRPPTIAAIEPDDLAAIIYTSGTGGAPKGVMLSHANIRHNCRGAYEVLKTIGLGREVFLSFLPLSHSYEHTAGLHFPIAIGAQVYFAESLDRLSANMQEARPTIMTAVPRLYETMRNRVIRGLDTQSARKRTLFQSTLDMGLKKYHHPERMTLRDHVVDFVLDRLVRNKVRKRFGGRLKAMVSGGGPLNVEVGLFFHALGVPILQGYGQTESSPVISCNPPGKVRIHTVGPPVKNVMVRFGEDGEILVKGGNVMLGYWGNEKATHEAIDSDGWLHTGDVGMIDAYGYIQITDRKKDIIVNSGGDNISPQRVEGLLCLEAEIAQAMVYGDRRPHLVGLIVPDEEWLTRWKARANKDGTLAELAEDPDLRKALSDAIGRVNNKLGQVEKVRRFMIAPEPFTVDNDQMTPTLKVRRHILKSVYGHRLEKMYGAER</sequence>
<reference evidence="4 5" key="1">
    <citation type="submission" date="2019-09" db="EMBL/GenBank/DDBJ databases">
        <title>Genome sequence of Roseospira marina, one of the more divergent members of the non-sulfur purple photosynthetic bacterial family, the Rhodospirillaceae.</title>
        <authorList>
            <person name="Meyer T."/>
            <person name="Kyndt J."/>
        </authorList>
    </citation>
    <scope>NUCLEOTIDE SEQUENCE [LARGE SCALE GENOMIC DNA]</scope>
    <source>
        <strain evidence="4 5">DSM 15113</strain>
    </source>
</reference>
<dbReference type="PANTHER" id="PTHR43272">
    <property type="entry name" value="LONG-CHAIN-FATTY-ACID--COA LIGASE"/>
    <property type="match status" value="1"/>
</dbReference>